<dbReference type="EMBL" id="HBUE01284569">
    <property type="protein sequence ID" value="CAG6570741.1"/>
    <property type="molecule type" value="Transcribed_RNA"/>
</dbReference>
<evidence type="ECO:0000256" key="1">
    <source>
        <dbReference type="SAM" id="MobiDB-lite"/>
    </source>
</evidence>
<evidence type="ECO:0000313" key="2">
    <source>
        <dbReference type="EMBL" id="CAG6519190.1"/>
    </source>
</evidence>
<proteinExistence type="predicted"/>
<reference evidence="2" key="1">
    <citation type="submission" date="2021-05" db="EMBL/GenBank/DDBJ databases">
        <authorList>
            <person name="Alioto T."/>
            <person name="Alioto T."/>
            <person name="Gomez Garrido J."/>
        </authorList>
    </citation>
    <scope>NUCLEOTIDE SEQUENCE</scope>
</reference>
<feature type="compositionally biased region" description="Basic and acidic residues" evidence="1">
    <location>
        <begin position="55"/>
        <end position="69"/>
    </location>
</feature>
<dbReference type="AlphaFoldDB" id="A0A8D8E2W7"/>
<feature type="compositionally biased region" description="Basic residues" evidence="1">
    <location>
        <begin position="34"/>
        <end position="54"/>
    </location>
</feature>
<sequence>MDTNRRNNHHNHAINHRKILVQSAAPAVDLRRPVRQCRQQRQRRRQVNVRRSRQRHETELSGARRCEAGRRRRRRSGCVVERRGSAAALQAYHDQLHPGDGD</sequence>
<organism evidence="2">
    <name type="scientific">Culex pipiens</name>
    <name type="common">House mosquito</name>
    <dbReference type="NCBI Taxonomy" id="7175"/>
    <lineage>
        <taxon>Eukaryota</taxon>
        <taxon>Metazoa</taxon>
        <taxon>Ecdysozoa</taxon>
        <taxon>Arthropoda</taxon>
        <taxon>Hexapoda</taxon>
        <taxon>Insecta</taxon>
        <taxon>Pterygota</taxon>
        <taxon>Neoptera</taxon>
        <taxon>Endopterygota</taxon>
        <taxon>Diptera</taxon>
        <taxon>Nematocera</taxon>
        <taxon>Culicoidea</taxon>
        <taxon>Culicidae</taxon>
        <taxon>Culicinae</taxon>
        <taxon>Culicini</taxon>
        <taxon>Culex</taxon>
        <taxon>Culex</taxon>
    </lineage>
</organism>
<feature type="region of interest" description="Disordered" evidence="1">
    <location>
        <begin position="34"/>
        <end position="83"/>
    </location>
</feature>
<dbReference type="EMBL" id="HBUE01178991">
    <property type="protein sequence ID" value="CAG6519190.1"/>
    <property type="molecule type" value="Transcribed_RNA"/>
</dbReference>
<name>A0A8D8E2W7_CULPI</name>
<accession>A0A8D8E2W7</accession>
<protein>
    <submittedName>
        <fullName evidence="2">(northern house mosquito) hypothetical protein</fullName>
    </submittedName>
</protein>